<reference evidence="2 3" key="1">
    <citation type="submission" date="2019-05" db="EMBL/GenBank/DDBJ databases">
        <title>Another draft genome of Portunus trituberculatus and its Hox gene families provides insights of decapod evolution.</title>
        <authorList>
            <person name="Jeong J.-H."/>
            <person name="Song I."/>
            <person name="Kim S."/>
            <person name="Choi T."/>
            <person name="Kim D."/>
            <person name="Ryu S."/>
            <person name="Kim W."/>
        </authorList>
    </citation>
    <scope>NUCLEOTIDE SEQUENCE [LARGE SCALE GENOMIC DNA]</scope>
    <source>
        <tissue evidence="2">Muscle</tissue>
    </source>
</reference>
<comment type="caution">
    <text evidence="2">The sequence shown here is derived from an EMBL/GenBank/DDBJ whole genome shotgun (WGS) entry which is preliminary data.</text>
</comment>
<keyword evidence="3" id="KW-1185">Reference proteome</keyword>
<dbReference type="AlphaFoldDB" id="A0A5B7DE68"/>
<evidence type="ECO:0000256" key="1">
    <source>
        <dbReference type="SAM" id="MobiDB-lite"/>
    </source>
</evidence>
<evidence type="ECO:0000313" key="2">
    <source>
        <dbReference type="EMBL" id="MPC19630.1"/>
    </source>
</evidence>
<dbReference type="EMBL" id="VSRR010000787">
    <property type="protein sequence ID" value="MPC19630.1"/>
    <property type="molecule type" value="Genomic_DNA"/>
</dbReference>
<organism evidence="2 3">
    <name type="scientific">Portunus trituberculatus</name>
    <name type="common">Swimming crab</name>
    <name type="synonym">Neptunus trituberculatus</name>
    <dbReference type="NCBI Taxonomy" id="210409"/>
    <lineage>
        <taxon>Eukaryota</taxon>
        <taxon>Metazoa</taxon>
        <taxon>Ecdysozoa</taxon>
        <taxon>Arthropoda</taxon>
        <taxon>Crustacea</taxon>
        <taxon>Multicrustacea</taxon>
        <taxon>Malacostraca</taxon>
        <taxon>Eumalacostraca</taxon>
        <taxon>Eucarida</taxon>
        <taxon>Decapoda</taxon>
        <taxon>Pleocyemata</taxon>
        <taxon>Brachyura</taxon>
        <taxon>Eubrachyura</taxon>
        <taxon>Portunoidea</taxon>
        <taxon>Portunidae</taxon>
        <taxon>Portuninae</taxon>
        <taxon>Portunus</taxon>
    </lineage>
</organism>
<feature type="region of interest" description="Disordered" evidence="1">
    <location>
        <begin position="1"/>
        <end position="26"/>
    </location>
</feature>
<gene>
    <name evidence="2" type="ORF">E2C01_012553</name>
</gene>
<name>A0A5B7DE68_PORTR</name>
<accession>A0A5B7DE68</accession>
<evidence type="ECO:0000313" key="3">
    <source>
        <dbReference type="Proteomes" id="UP000324222"/>
    </source>
</evidence>
<sequence>MALQSSSSSSSTPSDSPHSRRAPGHVASAGQLVAVTQLLTDGVLLSSGSCTSLVGESSRATLWCPSQVGSQFGDLWPASLAHTSYLQC</sequence>
<feature type="compositionally biased region" description="Low complexity" evidence="1">
    <location>
        <begin position="1"/>
        <end position="16"/>
    </location>
</feature>
<dbReference type="Proteomes" id="UP000324222">
    <property type="component" value="Unassembled WGS sequence"/>
</dbReference>
<proteinExistence type="predicted"/>
<protein>
    <submittedName>
        <fullName evidence="2">Uncharacterized protein</fullName>
    </submittedName>
</protein>